<sequence length="173" mass="18540">ILAAKEIIKIPIVIFPGSHHQLTENADGLLFLNLISGDNSDYLIGHQRLAAAQLLKSKLEIVPTGYLLIDGGHESAVQRVSQTQPLPQNDVDSIVHTAFAGQLMGNQLIYLEAGSGAITSIDPEVIKSVKNQLDIPLIVGGGLRSLQQLESSFLAGADMLVIGTAIEQKINWN</sequence>
<evidence type="ECO:0000256" key="1">
    <source>
        <dbReference type="ARBA" id="ARBA00022516"/>
    </source>
</evidence>
<keyword evidence="7" id="KW-1208">Phospholipid metabolism</keyword>
<dbReference type="InterPro" id="IPR008205">
    <property type="entry name" value="GGGP_HepGP_synthase"/>
</dbReference>
<keyword evidence="4" id="KW-0460">Magnesium</keyword>
<evidence type="ECO:0000313" key="8">
    <source>
        <dbReference type="EMBL" id="MBF4985824.1"/>
    </source>
</evidence>
<gene>
    <name evidence="8" type="ORF">FNJ87_16325</name>
</gene>
<evidence type="ECO:0000256" key="6">
    <source>
        <dbReference type="ARBA" id="ARBA00023209"/>
    </source>
</evidence>
<evidence type="ECO:0000256" key="5">
    <source>
        <dbReference type="ARBA" id="ARBA00023098"/>
    </source>
</evidence>
<evidence type="ECO:0000256" key="4">
    <source>
        <dbReference type="ARBA" id="ARBA00022842"/>
    </source>
</evidence>
<comment type="caution">
    <text evidence="8">The sequence shown here is derived from an EMBL/GenBank/DDBJ whole genome shotgun (WGS) entry which is preliminary data.</text>
</comment>
<feature type="non-terminal residue" evidence="8">
    <location>
        <position position="1"/>
    </location>
</feature>
<keyword evidence="6" id="KW-0594">Phospholipid biosynthesis</keyword>
<dbReference type="NCBIfam" id="TIGR01768">
    <property type="entry name" value="GGGP-family"/>
    <property type="match status" value="1"/>
</dbReference>
<proteinExistence type="predicted"/>
<organism evidence="8 9">
    <name type="scientific">Nonlabens mediterrranea</name>
    <dbReference type="NCBI Taxonomy" id="1419947"/>
    <lineage>
        <taxon>Bacteria</taxon>
        <taxon>Pseudomonadati</taxon>
        <taxon>Bacteroidota</taxon>
        <taxon>Flavobacteriia</taxon>
        <taxon>Flavobacteriales</taxon>
        <taxon>Flavobacteriaceae</taxon>
        <taxon>Nonlabens</taxon>
    </lineage>
</organism>
<dbReference type="EMBL" id="JADKYU010000861">
    <property type="protein sequence ID" value="MBF4985824.1"/>
    <property type="molecule type" value="Genomic_DNA"/>
</dbReference>
<keyword evidence="9" id="KW-1185">Reference proteome</keyword>
<accession>A0ABS0AAF6</accession>
<evidence type="ECO:0000256" key="7">
    <source>
        <dbReference type="ARBA" id="ARBA00023264"/>
    </source>
</evidence>
<dbReference type="InterPro" id="IPR038597">
    <property type="entry name" value="GGGP/HepGP_synthase_sf"/>
</dbReference>
<keyword evidence="1" id="KW-0444">Lipid biosynthesis</keyword>
<keyword evidence="3" id="KW-0479">Metal-binding</keyword>
<keyword evidence="2" id="KW-0808">Transferase</keyword>
<dbReference type="SUPFAM" id="SSF51395">
    <property type="entry name" value="FMN-linked oxidoreductases"/>
    <property type="match status" value="1"/>
</dbReference>
<keyword evidence="5" id="KW-0443">Lipid metabolism</keyword>
<reference evidence="8 9" key="1">
    <citation type="submission" date="2020-11" db="EMBL/GenBank/DDBJ databases">
        <title>P. mediterranea TC4 genome.</title>
        <authorList>
            <person name="Molmeret M."/>
        </authorList>
    </citation>
    <scope>NUCLEOTIDE SEQUENCE [LARGE SCALE GENOMIC DNA]</scope>
    <source>
        <strain evidence="8 9">TC4</strain>
    </source>
</reference>
<protein>
    <submittedName>
        <fullName evidence="8">Geranylgeranylglyceryl phosphate synthase family protein</fullName>
    </submittedName>
</protein>
<dbReference type="Pfam" id="PF01884">
    <property type="entry name" value="PcrB"/>
    <property type="match status" value="1"/>
</dbReference>
<dbReference type="Proteomes" id="UP001194729">
    <property type="component" value="Unassembled WGS sequence"/>
</dbReference>
<evidence type="ECO:0000256" key="3">
    <source>
        <dbReference type="ARBA" id="ARBA00022723"/>
    </source>
</evidence>
<evidence type="ECO:0000256" key="2">
    <source>
        <dbReference type="ARBA" id="ARBA00022679"/>
    </source>
</evidence>
<name>A0ABS0AAF6_9FLAO</name>
<dbReference type="Gene3D" id="3.20.20.390">
    <property type="entry name" value="FMN-linked oxidoreductases"/>
    <property type="match status" value="1"/>
</dbReference>
<evidence type="ECO:0000313" key="9">
    <source>
        <dbReference type="Proteomes" id="UP001194729"/>
    </source>
</evidence>